<keyword evidence="3 4" id="KW-0949">S-adenosyl-L-methionine</keyword>
<evidence type="ECO:0000256" key="2">
    <source>
        <dbReference type="ARBA" id="ARBA00022679"/>
    </source>
</evidence>
<comment type="subcellular location">
    <subcellularLocation>
        <location evidence="4">Nucleus</location>
        <location evidence="4">Nucleolus</location>
    </subcellularLocation>
</comment>
<dbReference type="VEuPathDB" id="FungiDB:PV09_07747"/>
<organism evidence="5 6">
    <name type="scientific">Verruconis gallopava</name>
    <dbReference type="NCBI Taxonomy" id="253628"/>
    <lineage>
        <taxon>Eukaryota</taxon>
        <taxon>Fungi</taxon>
        <taxon>Dikarya</taxon>
        <taxon>Ascomycota</taxon>
        <taxon>Pezizomycotina</taxon>
        <taxon>Dothideomycetes</taxon>
        <taxon>Pleosporomycetidae</taxon>
        <taxon>Venturiales</taxon>
        <taxon>Sympoventuriaceae</taxon>
        <taxon>Verruconis</taxon>
    </lineage>
</organism>
<keyword evidence="2 4" id="KW-0808">Transferase</keyword>
<evidence type="ECO:0000313" key="5">
    <source>
        <dbReference type="EMBL" id="KIW00766.1"/>
    </source>
</evidence>
<feature type="binding site" evidence="4">
    <location>
        <position position="114"/>
    </location>
    <ligand>
        <name>S-adenosyl-L-methionine</name>
        <dbReference type="ChEBI" id="CHEBI:59789"/>
    </ligand>
</feature>
<dbReference type="AlphaFoldDB" id="A0A0D1XEY1"/>
<evidence type="ECO:0000256" key="1">
    <source>
        <dbReference type="ARBA" id="ARBA00022603"/>
    </source>
</evidence>
<evidence type="ECO:0000256" key="4">
    <source>
        <dbReference type="HAMAP-Rule" id="MF_03044"/>
    </source>
</evidence>
<feature type="binding site" evidence="4">
    <location>
        <position position="134"/>
    </location>
    <ligand>
        <name>S-adenosyl-L-methionine</name>
        <dbReference type="ChEBI" id="CHEBI:59789"/>
    </ligand>
</feature>
<dbReference type="EC" id="2.1.1.-" evidence="4"/>
<evidence type="ECO:0000313" key="6">
    <source>
        <dbReference type="Proteomes" id="UP000053259"/>
    </source>
</evidence>
<evidence type="ECO:0000256" key="3">
    <source>
        <dbReference type="ARBA" id="ARBA00022691"/>
    </source>
</evidence>
<dbReference type="HOGENOM" id="CLU_041583_1_0_1"/>
<comment type="function">
    <text evidence="4">S-adenosyl-L-methionine-dependent methyltransferase that specifically methylates the N(1) position of an adenine present in helix 65 in 25S rRNA.</text>
</comment>
<dbReference type="SUPFAM" id="SSF53335">
    <property type="entry name" value="S-adenosyl-L-methionine-dependent methyltransferases"/>
    <property type="match status" value="1"/>
</dbReference>
<keyword evidence="6" id="KW-1185">Reference proteome</keyword>
<dbReference type="GO" id="GO:0005730">
    <property type="term" value="C:nucleolus"/>
    <property type="evidence" value="ECO:0007669"/>
    <property type="project" value="UniProtKB-SubCell"/>
</dbReference>
<dbReference type="STRING" id="253628.A0A0D1XEY1"/>
<comment type="similarity">
    <text evidence="4">Belongs to the BMT2 family.</text>
</comment>
<name>A0A0D1XEY1_9PEZI</name>
<reference evidence="5 6" key="1">
    <citation type="submission" date="2015-01" db="EMBL/GenBank/DDBJ databases">
        <title>The Genome Sequence of Ochroconis gallopava CBS43764.</title>
        <authorList>
            <consortium name="The Broad Institute Genomics Platform"/>
            <person name="Cuomo C."/>
            <person name="de Hoog S."/>
            <person name="Gorbushina A."/>
            <person name="Stielow B."/>
            <person name="Teixiera M."/>
            <person name="Abouelleil A."/>
            <person name="Chapman S.B."/>
            <person name="Priest M."/>
            <person name="Young S.K."/>
            <person name="Wortman J."/>
            <person name="Nusbaum C."/>
            <person name="Birren B."/>
        </authorList>
    </citation>
    <scope>NUCLEOTIDE SEQUENCE [LARGE SCALE GENOMIC DNA]</scope>
    <source>
        <strain evidence="5 6">CBS 43764</strain>
    </source>
</reference>
<sequence>MPKQDLKGGLSSGRPPLAQHLKRSLPSKATRAIIRTHHQLNKELAQAIKSGDKGKAEALHREIEKRGGLKTYQVASITGQSLARGGDSSKVLMQWLQKYELRRKNDRLRMLEVGALSTSNACSRSGLFDMTWIDLNSQDPKIQQQDFMKRPLPVSEAESFDIISLSLVINYVPEPEARGDMLRRTCNFLRFSLERILPLLFFVLPAPCITNSRYLSERRLEDIMDSLGFKKLEQKISAKLYYSLWVLSPRVETKARSFPKVEVNPGRTRNNFSIVLH</sequence>
<gene>
    <name evidence="5" type="ORF">PV09_07747</name>
</gene>
<dbReference type="GO" id="GO:0016433">
    <property type="term" value="F:rRNA (adenine) methyltransferase activity"/>
    <property type="evidence" value="ECO:0007669"/>
    <property type="project" value="UniProtKB-UniRule"/>
</dbReference>
<dbReference type="RefSeq" id="XP_016210635.1">
    <property type="nucleotide sequence ID" value="XM_016361556.1"/>
</dbReference>
<dbReference type="HAMAP" id="MF_03044">
    <property type="entry name" value="BMT2"/>
    <property type="match status" value="1"/>
</dbReference>
<keyword evidence="4" id="KW-0539">Nucleus</keyword>
<dbReference type="Proteomes" id="UP000053259">
    <property type="component" value="Unassembled WGS sequence"/>
</dbReference>
<dbReference type="Pfam" id="PF11968">
    <property type="entry name" value="Bmt2"/>
    <property type="match status" value="1"/>
</dbReference>
<dbReference type="InterPro" id="IPR021867">
    <property type="entry name" value="Bmt2/SAMTOR"/>
</dbReference>
<dbReference type="OrthoDB" id="5954793at2759"/>
<dbReference type="PANTHER" id="PTHR21008:SF1">
    <property type="entry name" value="25S RRNA (ADENINE(2142)-N(1))-METHYLTRANSFERASE"/>
    <property type="match status" value="1"/>
</dbReference>
<dbReference type="GeneID" id="27315720"/>
<dbReference type="PANTHER" id="PTHR21008">
    <property type="entry name" value="S-ADENOSYLMETHIONINE SENSOR UPSTREAM OF MTORC1-RELATED"/>
    <property type="match status" value="1"/>
</dbReference>
<dbReference type="InParanoid" id="A0A0D1XEY1"/>
<dbReference type="Gene3D" id="3.40.50.150">
    <property type="entry name" value="Vaccinia Virus protein VP39"/>
    <property type="match status" value="1"/>
</dbReference>
<proteinExistence type="inferred from homology"/>
<protein>
    <recommendedName>
        <fullName evidence="4">25S rRNA adenine-N(1) methyltransferase</fullName>
        <ecNumber evidence="4">2.1.1.-</ecNumber>
    </recommendedName>
</protein>
<dbReference type="FunCoup" id="A0A0D1XEY1">
    <property type="interactions" value="88"/>
</dbReference>
<keyword evidence="1 4" id="KW-0489">Methyltransferase</keyword>
<dbReference type="EMBL" id="KN847560">
    <property type="protein sequence ID" value="KIW00766.1"/>
    <property type="molecule type" value="Genomic_DNA"/>
</dbReference>
<accession>A0A0D1XEY1</accession>
<dbReference type="InterPro" id="IPR029063">
    <property type="entry name" value="SAM-dependent_MTases_sf"/>
</dbReference>